<accession>A0ABW5I8H9</accession>
<sequence>MSPVWMLSPAHPNTFRMRRRDQIGTRRGNPIPHHRPAHFDLEFDRSGNHRWRRQSSKPYVLGEHGYAAQRNAVDV</sequence>
<dbReference type="RefSeq" id="WP_344269495.1">
    <property type="nucleotide sequence ID" value="NZ_BAAAHV010000007.1"/>
</dbReference>
<protein>
    <submittedName>
        <fullName evidence="1">Uncharacterized protein</fullName>
    </submittedName>
</protein>
<dbReference type="Proteomes" id="UP001597542">
    <property type="component" value="Unassembled WGS sequence"/>
</dbReference>
<evidence type="ECO:0000313" key="2">
    <source>
        <dbReference type="Proteomes" id="UP001597542"/>
    </source>
</evidence>
<reference evidence="2" key="1">
    <citation type="journal article" date="2019" name="Int. J. Syst. Evol. Microbiol.">
        <title>The Global Catalogue of Microorganisms (GCM) 10K type strain sequencing project: providing services to taxonomists for standard genome sequencing and annotation.</title>
        <authorList>
            <consortium name="The Broad Institute Genomics Platform"/>
            <consortium name="The Broad Institute Genome Sequencing Center for Infectious Disease"/>
            <person name="Wu L."/>
            <person name="Ma J."/>
        </authorList>
    </citation>
    <scope>NUCLEOTIDE SEQUENCE [LARGE SCALE GENOMIC DNA]</scope>
    <source>
        <strain evidence="2">CGMCC 4.7638</strain>
    </source>
</reference>
<keyword evidence="2" id="KW-1185">Reference proteome</keyword>
<proteinExistence type="predicted"/>
<gene>
    <name evidence="1" type="ORF">ACFSUT_35825</name>
</gene>
<organism evidence="1 2">
    <name type="scientific">Amycolatopsis albidoflavus</name>
    <dbReference type="NCBI Taxonomy" id="102226"/>
    <lineage>
        <taxon>Bacteria</taxon>
        <taxon>Bacillati</taxon>
        <taxon>Actinomycetota</taxon>
        <taxon>Actinomycetes</taxon>
        <taxon>Pseudonocardiales</taxon>
        <taxon>Pseudonocardiaceae</taxon>
        <taxon>Amycolatopsis</taxon>
    </lineage>
</organism>
<evidence type="ECO:0000313" key="1">
    <source>
        <dbReference type="EMBL" id="MFD2485691.1"/>
    </source>
</evidence>
<name>A0ABW5I8H9_9PSEU</name>
<comment type="caution">
    <text evidence="1">The sequence shown here is derived from an EMBL/GenBank/DDBJ whole genome shotgun (WGS) entry which is preliminary data.</text>
</comment>
<dbReference type="EMBL" id="JBHUKQ010000017">
    <property type="protein sequence ID" value="MFD2485691.1"/>
    <property type="molecule type" value="Genomic_DNA"/>
</dbReference>